<keyword evidence="4" id="KW-1185">Reference proteome</keyword>
<dbReference type="SUPFAM" id="SSF56925">
    <property type="entry name" value="OMPA-like"/>
    <property type="match status" value="1"/>
</dbReference>
<dbReference type="Gene3D" id="2.40.160.20">
    <property type="match status" value="1"/>
</dbReference>
<dbReference type="Proteomes" id="UP000263268">
    <property type="component" value="Unassembled WGS sequence"/>
</dbReference>
<dbReference type="Proteomes" id="UP000012024">
    <property type="component" value="Unassembled WGS sequence"/>
</dbReference>
<feature type="chain" id="PRO_5044736789" evidence="1">
    <location>
        <begin position="19"/>
        <end position="385"/>
    </location>
</feature>
<reference evidence="2 4" key="1">
    <citation type="submission" date="2012-12" db="EMBL/GenBank/DDBJ databases">
        <title>Genome assembly of Formosa sp. AK20.</title>
        <authorList>
            <person name="Kumar R."/>
            <person name="Khatri I."/>
            <person name="Vaidya B."/>
            <person name="Subramanian S."/>
            <person name="Pinnaka A."/>
        </authorList>
    </citation>
    <scope>NUCLEOTIDE SEQUENCE [LARGE SCALE GENOMIC DNA]</scope>
    <source>
        <strain evidence="2 4">AK20</strain>
    </source>
</reference>
<evidence type="ECO:0000256" key="1">
    <source>
        <dbReference type="SAM" id="SignalP"/>
    </source>
</evidence>
<keyword evidence="1" id="KW-0732">Signal</keyword>
<dbReference type="eggNOG" id="ENOG5033R6R">
    <property type="taxonomic scope" value="Bacteria"/>
</dbReference>
<protein>
    <submittedName>
        <fullName evidence="3">PorT family protein</fullName>
    </submittedName>
</protein>
<reference evidence="3 5" key="2">
    <citation type="journal article" date="2018" name="Nat. Biotechnol.">
        <title>A standardized bacterial taxonomy based on genome phylogeny substantially revises the tree of life.</title>
        <authorList>
            <person name="Parks D.H."/>
            <person name="Chuvochina M."/>
            <person name="Waite D.W."/>
            <person name="Rinke C."/>
            <person name="Skarshewski A."/>
            <person name="Chaumeil P.A."/>
            <person name="Hugenholtz P."/>
        </authorList>
    </citation>
    <scope>NUCLEOTIDE SEQUENCE [LARGE SCALE GENOMIC DNA]</scope>
    <source>
        <strain evidence="3">UBA10227</strain>
    </source>
</reference>
<proteinExistence type="predicted"/>
<dbReference type="GeneID" id="98641899"/>
<organism evidence="2 4">
    <name type="scientific">Xanthomarina gelatinilytica</name>
    <dbReference type="NCBI Taxonomy" id="1137281"/>
    <lineage>
        <taxon>Bacteria</taxon>
        <taxon>Pseudomonadati</taxon>
        <taxon>Bacteroidota</taxon>
        <taxon>Flavobacteriia</taxon>
        <taxon>Flavobacteriales</taxon>
        <taxon>Flavobacteriaceae</taxon>
        <taxon>Xanthomarina</taxon>
    </lineage>
</organism>
<dbReference type="EMBL" id="DPRK01000061">
    <property type="protein sequence ID" value="HCY80753.1"/>
    <property type="molecule type" value="Genomic_DNA"/>
</dbReference>
<dbReference type="RefSeq" id="WP_007650304.1">
    <property type="nucleotide sequence ID" value="NZ_ANLA01000015.1"/>
</dbReference>
<accession>M7MIH6</accession>
<evidence type="ECO:0000313" key="5">
    <source>
        <dbReference type="Proteomes" id="UP000263268"/>
    </source>
</evidence>
<dbReference type="InterPro" id="IPR011250">
    <property type="entry name" value="OMP/PagP_B-barrel"/>
</dbReference>
<evidence type="ECO:0000313" key="2">
    <source>
        <dbReference type="EMBL" id="EMQ94650.1"/>
    </source>
</evidence>
<dbReference type="EMBL" id="ANLA01000015">
    <property type="protein sequence ID" value="EMQ94650.1"/>
    <property type="molecule type" value="Genomic_DNA"/>
</dbReference>
<dbReference type="PATRIC" id="fig|1137281.3.peg.2037"/>
<comment type="caution">
    <text evidence="2">The sequence shown here is derived from an EMBL/GenBank/DDBJ whole genome shotgun (WGS) entry which is preliminary data.</text>
</comment>
<gene>
    <name evidence="2" type="ORF">D778_00604</name>
    <name evidence="3" type="ORF">DHV22_03680</name>
</gene>
<name>M7MIH6_9FLAO</name>
<evidence type="ECO:0000313" key="4">
    <source>
        <dbReference type="Proteomes" id="UP000012024"/>
    </source>
</evidence>
<evidence type="ECO:0000313" key="3">
    <source>
        <dbReference type="EMBL" id="HCY80753.1"/>
    </source>
</evidence>
<sequence>MKHPIILLFILSTTLFFAQNNNSTTIYFKDGSTKQFEKVKFENNAEDYIIGVEVKNADDNKTIYHLTDIVSVKENTTKHVTKQYKKNLYLLEEVIVGSLSLYKSGAHYFLENDENGLREISKVIIDQTTLNRYDYATLSVFVNKCKAAQEEAYNKNNSISISVLKSVVETYNSCVLSDDTQFAENIITLANAPSEFLEIGINVGYGFLNTKFDDLSPGVSNQYGTPVIGAQVYFNTNMLEKRLGFLISVDYSFPKEFNSNENSIILKSKLSYINTMVGARYTFNNINKTFSPYFGFNGGFIFNSMSDVTAQEAVFGAQRIDFESTNKLALNLNVGTYIHLGNQKIDFNIMYQPENEFELVSTDNLSRIESNYKMSGFQLKATYVF</sequence>
<feature type="signal peptide" evidence="1">
    <location>
        <begin position="1"/>
        <end position="18"/>
    </location>
</feature>
<dbReference type="STRING" id="1137281.D778_00604"/>
<dbReference type="OrthoDB" id="1407562at2"/>
<dbReference type="AlphaFoldDB" id="M7MIH6"/>